<accession>A0A2U2PHX3</accession>
<name>A0A2U2PHX3_9SPHI</name>
<keyword evidence="1" id="KW-1133">Transmembrane helix</keyword>
<dbReference type="Proteomes" id="UP000245647">
    <property type="component" value="Unassembled WGS sequence"/>
</dbReference>
<evidence type="ECO:0000313" key="2">
    <source>
        <dbReference type="EMBL" id="PWG80739.1"/>
    </source>
</evidence>
<proteinExistence type="predicted"/>
<feature type="transmembrane region" description="Helical" evidence="1">
    <location>
        <begin position="71"/>
        <end position="98"/>
    </location>
</feature>
<dbReference type="EMBL" id="QEAS01000007">
    <property type="protein sequence ID" value="PWG80739.1"/>
    <property type="molecule type" value="Genomic_DNA"/>
</dbReference>
<evidence type="ECO:0000256" key="1">
    <source>
        <dbReference type="SAM" id="Phobius"/>
    </source>
</evidence>
<organism evidence="2 3">
    <name type="scientific">Pararcticibacter amylolyticus</name>
    <dbReference type="NCBI Taxonomy" id="2173175"/>
    <lineage>
        <taxon>Bacteria</taxon>
        <taxon>Pseudomonadati</taxon>
        <taxon>Bacteroidota</taxon>
        <taxon>Sphingobacteriia</taxon>
        <taxon>Sphingobacteriales</taxon>
        <taxon>Sphingobacteriaceae</taxon>
        <taxon>Pararcticibacter</taxon>
    </lineage>
</organism>
<comment type="caution">
    <text evidence="2">The sequence shown here is derived from an EMBL/GenBank/DDBJ whole genome shotgun (WGS) entry which is preliminary data.</text>
</comment>
<keyword evidence="1" id="KW-0472">Membrane</keyword>
<sequence length="99" mass="11417">MKIYLQFYRLYVVWFSVANIVGIWLFLSLPVIPVILILKIFFYIGIYFLTASSIRKYLCYFQNLGYSSLAIFLRVAAINLAAFTLLISAIKIIITYAAD</sequence>
<feature type="transmembrane region" description="Helical" evidence="1">
    <location>
        <begin position="7"/>
        <end position="26"/>
    </location>
</feature>
<dbReference type="AlphaFoldDB" id="A0A2U2PHX3"/>
<reference evidence="2 3" key="1">
    <citation type="submission" date="2018-04" db="EMBL/GenBank/DDBJ databases">
        <title>Pedobacter chongqingensis sp. nov., isolated from a rottenly hemp rope.</title>
        <authorList>
            <person name="Cai Y."/>
        </authorList>
    </citation>
    <scope>NUCLEOTIDE SEQUENCE [LARGE SCALE GENOMIC DNA]</scope>
    <source>
        <strain evidence="2 3">FJ4-8</strain>
    </source>
</reference>
<gene>
    <name evidence="2" type="ORF">DDR33_09765</name>
</gene>
<evidence type="ECO:0000313" key="3">
    <source>
        <dbReference type="Proteomes" id="UP000245647"/>
    </source>
</evidence>
<dbReference type="RefSeq" id="WP_109415595.1">
    <property type="nucleotide sequence ID" value="NZ_QEAS01000007.1"/>
</dbReference>
<feature type="transmembrane region" description="Helical" evidence="1">
    <location>
        <begin position="32"/>
        <end position="50"/>
    </location>
</feature>
<keyword evidence="1" id="KW-0812">Transmembrane</keyword>
<keyword evidence="3" id="KW-1185">Reference proteome</keyword>
<protein>
    <submittedName>
        <fullName evidence="2">Uncharacterized protein</fullName>
    </submittedName>
</protein>